<accession>A0A9I9ELY5</accession>
<organism evidence="1">
    <name type="scientific">Cucumis melo</name>
    <name type="common">Muskmelon</name>
    <dbReference type="NCBI Taxonomy" id="3656"/>
    <lineage>
        <taxon>Eukaryota</taxon>
        <taxon>Viridiplantae</taxon>
        <taxon>Streptophyta</taxon>
        <taxon>Embryophyta</taxon>
        <taxon>Tracheophyta</taxon>
        <taxon>Spermatophyta</taxon>
        <taxon>Magnoliopsida</taxon>
        <taxon>eudicotyledons</taxon>
        <taxon>Gunneridae</taxon>
        <taxon>Pentapetalae</taxon>
        <taxon>rosids</taxon>
        <taxon>fabids</taxon>
        <taxon>Cucurbitales</taxon>
        <taxon>Cucurbitaceae</taxon>
        <taxon>Benincaseae</taxon>
        <taxon>Cucumis</taxon>
    </lineage>
</organism>
<reference evidence="1" key="1">
    <citation type="submission" date="2023-03" db="UniProtKB">
        <authorList>
            <consortium name="EnsemblPlants"/>
        </authorList>
    </citation>
    <scope>IDENTIFICATION</scope>
</reference>
<proteinExistence type="predicted"/>
<sequence>MSKPKEIIPFYAALLEACSSTKNLYTHKQIHALTIRLQISYNHFIRTKLASTYGRLRPTPSSHHHLLLRHSSPHLPLQCSHQSPLCSPSLLPIPLHFSPHAPFWKIH</sequence>
<dbReference type="EnsemblPlants" id="MELO3C035633.2.1">
    <property type="protein sequence ID" value="MELO3C035633.2.1"/>
    <property type="gene ID" value="MELO3C035633.2"/>
</dbReference>
<dbReference type="AlphaFoldDB" id="A0A9I9ELY5"/>
<evidence type="ECO:0000313" key="1">
    <source>
        <dbReference type="EnsemblPlants" id="MELO3C035633.2.1"/>
    </source>
</evidence>
<name>A0A9I9ELY5_CUCME</name>
<protein>
    <submittedName>
        <fullName evidence="1">Uncharacterized protein</fullName>
    </submittedName>
</protein>
<dbReference type="Gramene" id="MELO3C035633.2.1">
    <property type="protein sequence ID" value="MELO3C035633.2.1"/>
    <property type="gene ID" value="MELO3C035633.2"/>
</dbReference>